<comment type="subcellular location">
    <subcellularLocation>
        <location evidence="6 9">Cytoplasm</location>
    </subcellularLocation>
</comment>
<evidence type="ECO:0000256" key="5">
    <source>
        <dbReference type="ARBA" id="ARBA00049269"/>
    </source>
</evidence>
<dbReference type="InterPro" id="IPR001106">
    <property type="entry name" value="Aromatic_Lyase"/>
</dbReference>
<dbReference type="SUPFAM" id="SSF48557">
    <property type="entry name" value="L-aspartase-like"/>
    <property type="match status" value="1"/>
</dbReference>
<dbReference type="InParanoid" id="F7Q0J8"/>
<keyword evidence="3 6" id="KW-0369">Histidine metabolism</keyword>
<evidence type="ECO:0000256" key="9">
    <source>
        <dbReference type="RuleBase" id="RU004480"/>
    </source>
</evidence>
<keyword evidence="11" id="KW-1185">Reference proteome</keyword>
<dbReference type="GO" id="GO:0019557">
    <property type="term" value="P:L-histidine catabolic process to glutamate and formate"/>
    <property type="evidence" value="ECO:0007669"/>
    <property type="project" value="UniProtKB-UniPathway"/>
</dbReference>
<dbReference type="HAMAP" id="MF_00229">
    <property type="entry name" value="His_ammonia_lyase"/>
    <property type="match status" value="1"/>
</dbReference>
<dbReference type="Proteomes" id="UP000005707">
    <property type="component" value="Unassembled WGS sequence"/>
</dbReference>
<evidence type="ECO:0000256" key="6">
    <source>
        <dbReference type="HAMAP-Rule" id="MF_00229"/>
    </source>
</evidence>
<comment type="PTM">
    <text evidence="6">Contains an active site 4-methylidene-imidazol-5-one (MIO), which is formed autocatalytically by cyclization and dehydration of residues Ala-Ser-Gly.</text>
</comment>
<proteinExistence type="inferred from homology"/>
<dbReference type="NCBIfam" id="TIGR01225">
    <property type="entry name" value="hutH"/>
    <property type="match status" value="1"/>
</dbReference>
<dbReference type="FunCoup" id="F7Q0J8">
    <property type="interactions" value="56"/>
</dbReference>
<dbReference type="EMBL" id="AFNU02000003">
    <property type="protein sequence ID" value="ERJ12657.1"/>
    <property type="molecule type" value="Genomic_DNA"/>
</dbReference>
<evidence type="ECO:0000256" key="2">
    <source>
        <dbReference type="ARBA" id="ARBA00012994"/>
    </source>
</evidence>
<dbReference type="RefSeq" id="WP_008825934.1">
    <property type="nucleotide sequence ID" value="NZ_AFNU02000003.1"/>
</dbReference>
<sequence>MTVYLDGNHLNLDDFMSVVRNDETVKLTDEAITRVKASRQTINDIVEKGKTVYGINTGFGKLSDVVINKNELSKLQENLLKSHACGVGEPFTEEITRGIMLLRINALAKGYSGVRLITLNQLLLYLNSGILPIIPEKGSLGASGDLAPLSHMALPLIGLGEVYYNGTRMNTNEALKIVNIEPLNGLHAKEGLSLINGTQVMTAVGAVTTYDAIQLSKTLDIAGSLTLEALYGIIDAMDPRVHEIRGHKGQVLTAKNIRTLTKGSEYITRQGEKRVQDAYSLRCMPQVHGASKDSLEYVKSKIEIEMNAATDNPLVFNQNAVISGGNFHGQPVALCFDFLKIALSEMANISERRIERLVNPQLNEGLPAFLVSKSGVNSGFMIMQYSAASLVSENKVLAHPASVDSIPSSANQEDHVSMGTIAARGARDILNHARTVIAIELLAGAQAIDLHKASNILGKGTLEAYKKIRTVVSFVEEDQIMYPFIEQVETIIKNEQLLNDVENVVGHLDMF</sequence>
<evidence type="ECO:0000256" key="3">
    <source>
        <dbReference type="ARBA" id="ARBA00022808"/>
    </source>
</evidence>
<reference evidence="10 11" key="1">
    <citation type="journal article" date="2011" name="J. Bacteriol.">
        <title>Genome sequence of Haloplasma contractile, an unusual contractile bacterium from a deep-sea anoxic brine lake.</title>
        <authorList>
            <person name="Antunes A."/>
            <person name="Alam I."/>
            <person name="El Dorry H."/>
            <person name="Siam R."/>
            <person name="Robertson A."/>
            <person name="Bajic V.B."/>
            <person name="Stingl U."/>
        </authorList>
    </citation>
    <scope>NUCLEOTIDE SEQUENCE [LARGE SCALE GENOMIC DNA]</scope>
    <source>
        <strain evidence="10 11">SSD-17B</strain>
    </source>
</reference>
<dbReference type="Gene3D" id="1.20.200.10">
    <property type="entry name" value="Fumarase/aspartase (Central domain)"/>
    <property type="match status" value="1"/>
</dbReference>
<feature type="cross-link" description="5-imidazolinone (Ala-Gly)" evidence="6">
    <location>
        <begin position="142"/>
        <end position="144"/>
    </location>
</feature>
<dbReference type="NCBIfam" id="NF006871">
    <property type="entry name" value="PRK09367.1"/>
    <property type="match status" value="1"/>
</dbReference>
<protein>
    <recommendedName>
        <fullName evidence="2 6">Histidine ammonia-lyase</fullName>
        <shortName evidence="6">Histidase</shortName>
        <ecNumber evidence="2 6">4.3.1.3</ecNumber>
    </recommendedName>
</protein>
<keyword evidence="4 6" id="KW-0456">Lyase</keyword>
<evidence type="ECO:0000313" key="10">
    <source>
        <dbReference type="EMBL" id="ERJ12657.1"/>
    </source>
</evidence>
<comment type="catalytic activity">
    <reaction evidence="5 6 8">
        <text>L-histidine = trans-urocanate + NH4(+)</text>
        <dbReference type="Rhea" id="RHEA:21232"/>
        <dbReference type="ChEBI" id="CHEBI:17771"/>
        <dbReference type="ChEBI" id="CHEBI:28938"/>
        <dbReference type="ChEBI" id="CHEBI:57595"/>
        <dbReference type="EC" id="4.3.1.3"/>
    </reaction>
</comment>
<evidence type="ECO:0000256" key="4">
    <source>
        <dbReference type="ARBA" id="ARBA00023239"/>
    </source>
</evidence>
<dbReference type="AlphaFoldDB" id="F7Q0J8"/>
<dbReference type="GO" id="GO:0005737">
    <property type="term" value="C:cytoplasm"/>
    <property type="evidence" value="ECO:0007669"/>
    <property type="project" value="UniProtKB-SubCell"/>
</dbReference>
<keyword evidence="6" id="KW-0963">Cytoplasm</keyword>
<dbReference type="Gene3D" id="1.10.275.10">
    <property type="entry name" value="Fumarase/aspartase (N-terminal domain)"/>
    <property type="match status" value="1"/>
</dbReference>
<dbReference type="eggNOG" id="COG2986">
    <property type="taxonomic scope" value="Bacteria"/>
</dbReference>
<gene>
    <name evidence="6 10" type="primary">hutH</name>
    <name evidence="10" type="ORF">HLPCO_000997</name>
</gene>
<name>F7Q0J8_9MOLU</name>
<accession>F7Q0J8</accession>
<dbReference type="InterPro" id="IPR005921">
    <property type="entry name" value="HutH"/>
</dbReference>
<dbReference type="GO" id="GO:0019556">
    <property type="term" value="P:L-histidine catabolic process to glutamate and formamide"/>
    <property type="evidence" value="ECO:0007669"/>
    <property type="project" value="UniProtKB-UniPathway"/>
</dbReference>
<comment type="caution">
    <text evidence="10">The sequence shown here is derived from an EMBL/GenBank/DDBJ whole genome shotgun (WGS) entry which is preliminary data.</text>
</comment>
<dbReference type="PROSITE" id="PS00488">
    <property type="entry name" value="PAL_HISTIDASE"/>
    <property type="match status" value="1"/>
</dbReference>
<evidence type="ECO:0000256" key="1">
    <source>
        <dbReference type="ARBA" id="ARBA00005113"/>
    </source>
</evidence>
<comment type="pathway">
    <text evidence="1 6 8">Amino-acid degradation; L-histidine degradation into L-glutamate; N-formimidoyl-L-glutamate from L-histidine: step 1/3.</text>
</comment>
<reference evidence="10 11" key="2">
    <citation type="journal article" date="2013" name="PLoS ONE">
        <title>INDIGO - INtegrated Data Warehouse of MIcrobial GenOmes with Examples from the Red Sea Extremophiles.</title>
        <authorList>
            <person name="Alam I."/>
            <person name="Antunes A."/>
            <person name="Kamau A.A."/>
            <person name="Ba Alawi W."/>
            <person name="Kalkatawi M."/>
            <person name="Stingl U."/>
            <person name="Bajic V.B."/>
        </authorList>
    </citation>
    <scope>NUCLEOTIDE SEQUENCE [LARGE SCALE GENOMIC DNA]</scope>
    <source>
        <strain evidence="10 11">SSD-17B</strain>
    </source>
</reference>
<dbReference type="PANTHER" id="PTHR10362">
    <property type="entry name" value="HISTIDINE AMMONIA-LYASE"/>
    <property type="match status" value="1"/>
</dbReference>
<dbReference type="EC" id="4.3.1.3" evidence="2 6"/>
<dbReference type="CDD" id="cd00332">
    <property type="entry name" value="PAL-HAL"/>
    <property type="match status" value="1"/>
</dbReference>
<dbReference type="InterPro" id="IPR008948">
    <property type="entry name" value="L-Aspartase-like"/>
</dbReference>
<evidence type="ECO:0000313" key="11">
    <source>
        <dbReference type="Proteomes" id="UP000005707"/>
    </source>
</evidence>
<dbReference type="STRING" id="1033810.HLPCO_000997"/>
<evidence type="ECO:0000256" key="7">
    <source>
        <dbReference type="RuleBase" id="RU003954"/>
    </source>
</evidence>
<dbReference type="FunFam" id="1.20.200.10:FF:000003">
    <property type="entry name" value="Histidine ammonia-lyase"/>
    <property type="match status" value="1"/>
</dbReference>
<dbReference type="UniPathway" id="UPA00379">
    <property type="reaction ID" value="UER00549"/>
</dbReference>
<dbReference type="InterPro" id="IPR022313">
    <property type="entry name" value="Phe/His_NH3-lyase_AS"/>
</dbReference>
<feature type="modified residue" description="2,3-didehydroalanine (Ser)" evidence="6">
    <location>
        <position position="143"/>
    </location>
</feature>
<evidence type="ECO:0000256" key="8">
    <source>
        <dbReference type="RuleBase" id="RU004479"/>
    </source>
</evidence>
<comment type="similarity">
    <text evidence="6 7">Belongs to the PAL/histidase family.</text>
</comment>
<dbReference type="FunFam" id="1.10.275.10:FF:000005">
    <property type="entry name" value="Histidine ammonia-lyase"/>
    <property type="match status" value="1"/>
</dbReference>
<dbReference type="Pfam" id="PF00221">
    <property type="entry name" value="Lyase_aromatic"/>
    <property type="match status" value="1"/>
</dbReference>
<dbReference type="OrthoDB" id="9806955at2"/>
<dbReference type="GO" id="GO:0004397">
    <property type="term" value="F:histidine ammonia-lyase activity"/>
    <property type="evidence" value="ECO:0007669"/>
    <property type="project" value="UniProtKB-UniRule"/>
</dbReference>
<organism evidence="10 11">
    <name type="scientific">Haloplasma contractile SSD-17B</name>
    <dbReference type="NCBI Taxonomy" id="1033810"/>
    <lineage>
        <taxon>Bacteria</taxon>
        <taxon>Bacillati</taxon>
        <taxon>Mycoplasmatota</taxon>
        <taxon>Mollicutes</taxon>
        <taxon>Haloplasmatales</taxon>
        <taxon>Haloplasmataceae</taxon>
        <taxon>Haloplasma</taxon>
    </lineage>
</organism>
<dbReference type="InterPro" id="IPR024083">
    <property type="entry name" value="Fumarase/histidase_N"/>
</dbReference>